<comment type="caution">
    <text evidence="1">The sequence shown here is derived from an EMBL/GenBank/DDBJ whole genome shotgun (WGS) entry which is preliminary data.</text>
</comment>
<evidence type="ECO:0000313" key="1">
    <source>
        <dbReference type="EMBL" id="MDG4721608.1"/>
    </source>
</evidence>
<dbReference type="Proteomes" id="UP001529180">
    <property type="component" value="Unassembled WGS sequence"/>
</dbReference>
<dbReference type="RefSeq" id="WP_278007057.1">
    <property type="nucleotide sequence ID" value="NZ_JARSBO010000014.1"/>
</dbReference>
<evidence type="ECO:0000313" key="2">
    <source>
        <dbReference type="Proteomes" id="UP001529180"/>
    </source>
</evidence>
<keyword evidence="2" id="KW-1185">Reference proteome</keyword>
<proteinExistence type="predicted"/>
<gene>
    <name evidence="1" type="ORF">P7680_21570</name>
</gene>
<reference evidence="1 2" key="1">
    <citation type="submission" date="2023-03" db="EMBL/GenBank/DDBJ databases">
        <title>Strain FZY0004 represents a novel species in the genus Thalassospira isolated from seawater.</title>
        <authorList>
            <person name="Fu Z.-Y."/>
        </authorList>
    </citation>
    <scope>NUCLEOTIDE SEQUENCE [LARGE SCALE GENOMIC DNA]</scope>
    <source>
        <strain evidence="1 2">FZY0004</strain>
    </source>
</reference>
<sequence length="135" mass="14866">MPNILSKQDRACMVKLVNSMIKGGVEKTQILDVLVDQYGYKNRRAASCGCTMSGVVFPKKEKSVDRYKYDDTAARLQKRYKPAEVAPKDNLNLFEQAASLVPGAVYCKSTGTCRVGRAPVSGIKLMQMAGMELPQ</sequence>
<organism evidence="1 2">
    <name type="scientific">Thalassospira aquimaris</name>
    <dbReference type="NCBI Taxonomy" id="3037796"/>
    <lineage>
        <taxon>Bacteria</taxon>
        <taxon>Pseudomonadati</taxon>
        <taxon>Pseudomonadota</taxon>
        <taxon>Alphaproteobacteria</taxon>
        <taxon>Rhodospirillales</taxon>
        <taxon>Thalassospiraceae</taxon>
        <taxon>Thalassospira</taxon>
    </lineage>
</organism>
<protein>
    <submittedName>
        <fullName evidence="1">Uncharacterized protein</fullName>
    </submittedName>
</protein>
<dbReference type="EMBL" id="JARSBO010000014">
    <property type="protein sequence ID" value="MDG4721608.1"/>
    <property type="molecule type" value="Genomic_DNA"/>
</dbReference>
<accession>A0ABT6GI97</accession>
<name>A0ABT6GI97_9PROT</name>